<dbReference type="OrthoDB" id="6078616at2"/>
<gene>
    <name evidence="1" type="ORF">SAMN05216190_10374</name>
</gene>
<dbReference type="Proteomes" id="UP000198784">
    <property type="component" value="Unassembled WGS sequence"/>
</dbReference>
<evidence type="ECO:0000313" key="2">
    <source>
        <dbReference type="Proteomes" id="UP000198784"/>
    </source>
</evidence>
<dbReference type="EMBL" id="FOWX01000003">
    <property type="protein sequence ID" value="SFO96925.1"/>
    <property type="molecule type" value="Genomic_DNA"/>
</dbReference>
<keyword evidence="2" id="KW-1185">Reference proteome</keyword>
<dbReference type="AlphaFoldDB" id="A0A1I5LI94"/>
<name>A0A1I5LI94_9PSED</name>
<protein>
    <submittedName>
        <fullName evidence="1">Uncharacterized protein</fullName>
    </submittedName>
</protein>
<evidence type="ECO:0000313" key="1">
    <source>
        <dbReference type="EMBL" id="SFO96925.1"/>
    </source>
</evidence>
<organism evidence="1 2">
    <name type="scientific">Pseudomonas borbori</name>
    <dbReference type="NCBI Taxonomy" id="289003"/>
    <lineage>
        <taxon>Bacteria</taxon>
        <taxon>Pseudomonadati</taxon>
        <taxon>Pseudomonadota</taxon>
        <taxon>Gammaproteobacteria</taxon>
        <taxon>Pseudomonadales</taxon>
        <taxon>Pseudomonadaceae</taxon>
        <taxon>Pseudomonas</taxon>
    </lineage>
</organism>
<accession>A0A1I5LI94</accession>
<dbReference type="STRING" id="289003.SAMN05216190_10374"/>
<sequence>MTIERFSEAAHGKVIHLHQRDPQEALERLNRITGLHFARWPESLVPQLAEPGAEPLAEPNGATAQVSV</sequence>
<dbReference type="RefSeq" id="WP_090497649.1">
    <property type="nucleotide sequence ID" value="NZ_FOWX01000003.1"/>
</dbReference>
<reference evidence="2" key="1">
    <citation type="submission" date="2016-10" db="EMBL/GenBank/DDBJ databases">
        <authorList>
            <person name="Varghese N."/>
            <person name="Submissions S."/>
        </authorList>
    </citation>
    <scope>NUCLEOTIDE SEQUENCE [LARGE SCALE GENOMIC DNA]</scope>
    <source>
        <strain evidence="2">DSM 17834</strain>
    </source>
</reference>
<proteinExistence type="predicted"/>